<protein>
    <submittedName>
        <fullName evidence="5">Endoglucanase</fullName>
    </submittedName>
</protein>
<sequence>MKTLFLFFGLFVLPLSVFQTIEQDDSLIPEKEFPGALRVDGTQLVGENGEPIVLKGVSLGWHNWWPRFYDSKIVSWLKNDWNAQVVRASMGVNVSKGYLENPDFGIQKIQEVVDAAISEDIYVIIDWHSHDLIEKEAIEFFEKMAQKYGESPHVIYEIFNEPVDLEWSEIKSYSEKVIQGIRKHDPDNLILVGTPTWSQDVDLVAENPINGYSNLMYVLHFYAGTHQESLRNKAEMALENDLPIFVSECAGMNSDGDGPINWESWKAWSDWMDSKSISRIAWSISDKDESCSMLLISASSSGNWKEDEMKSWGKYIRESLRTDQTENRFFGN</sequence>
<dbReference type="GO" id="GO:0004553">
    <property type="term" value="F:hydrolase activity, hydrolyzing O-glycosyl compounds"/>
    <property type="evidence" value="ECO:0007669"/>
    <property type="project" value="InterPro"/>
</dbReference>
<reference evidence="6" key="1">
    <citation type="submission" date="2016-12" db="EMBL/GenBank/DDBJ databases">
        <authorList>
            <person name="Varghese N."/>
            <person name="Submissions S."/>
        </authorList>
    </citation>
    <scope>NUCLEOTIDE SEQUENCE [LARGE SCALE GENOMIC DNA]</scope>
    <source>
        <strain evidence="6">DSM 25035</strain>
    </source>
</reference>
<dbReference type="AlphaFoldDB" id="A0A1M7Z656"/>
<evidence type="ECO:0000313" key="5">
    <source>
        <dbReference type="EMBL" id="SHO60427.1"/>
    </source>
</evidence>
<accession>A0A1M7Z656</accession>
<dbReference type="SUPFAM" id="SSF51445">
    <property type="entry name" value="(Trans)glycosidases"/>
    <property type="match status" value="1"/>
</dbReference>
<dbReference type="PROSITE" id="PS00659">
    <property type="entry name" value="GLYCOSYL_HYDROL_F5"/>
    <property type="match status" value="1"/>
</dbReference>
<dbReference type="RefSeq" id="WP_073570423.1">
    <property type="nucleotide sequence ID" value="NZ_FRXN01000001.1"/>
</dbReference>
<dbReference type="GO" id="GO:0000272">
    <property type="term" value="P:polysaccharide catabolic process"/>
    <property type="evidence" value="ECO:0007669"/>
    <property type="project" value="InterPro"/>
</dbReference>
<keyword evidence="6" id="KW-1185">Reference proteome</keyword>
<comment type="similarity">
    <text evidence="3">Belongs to the glycosyl hydrolase 5 (cellulase A) family.</text>
</comment>
<evidence type="ECO:0000256" key="3">
    <source>
        <dbReference type="RuleBase" id="RU361153"/>
    </source>
</evidence>
<feature type="domain" description="Glycoside hydrolase family 5" evidence="4">
    <location>
        <begin position="46"/>
        <end position="287"/>
    </location>
</feature>
<dbReference type="PANTHER" id="PTHR34142:SF1">
    <property type="entry name" value="GLYCOSIDE HYDROLASE FAMILY 5 DOMAIN-CONTAINING PROTEIN"/>
    <property type="match status" value="1"/>
</dbReference>
<dbReference type="Gene3D" id="3.20.20.80">
    <property type="entry name" value="Glycosidases"/>
    <property type="match status" value="1"/>
</dbReference>
<keyword evidence="2 3" id="KW-0326">Glycosidase</keyword>
<gene>
    <name evidence="5" type="ORF">SAMN04488108_0789</name>
</gene>
<keyword evidence="1 3" id="KW-0378">Hydrolase</keyword>
<dbReference type="InterPro" id="IPR017853">
    <property type="entry name" value="GH"/>
</dbReference>
<dbReference type="STRING" id="1073327.SAMN04488108_0789"/>
<evidence type="ECO:0000259" key="4">
    <source>
        <dbReference type="Pfam" id="PF00150"/>
    </source>
</evidence>
<evidence type="ECO:0000256" key="2">
    <source>
        <dbReference type="ARBA" id="ARBA00023295"/>
    </source>
</evidence>
<organism evidence="5 6">
    <name type="scientific">Algoriphagus zhangzhouensis</name>
    <dbReference type="NCBI Taxonomy" id="1073327"/>
    <lineage>
        <taxon>Bacteria</taxon>
        <taxon>Pseudomonadati</taxon>
        <taxon>Bacteroidota</taxon>
        <taxon>Cytophagia</taxon>
        <taxon>Cytophagales</taxon>
        <taxon>Cyclobacteriaceae</taxon>
        <taxon>Algoriphagus</taxon>
    </lineage>
</organism>
<dbReference type="Proteomes" id="UP000184609">
    <property type="component" value="Unassembled WGS sequence"/>
</dbReference>
<name>A0A1M7Z656_9BACT</name>
<dbReference type="PANTHER" id="PTHR34142">
    <property type="entry name" value="ENDO-BETA-1,4-GLUCANASE A"/>
    <property type="match status" value="1"/>
</dbReference>
<evidence type="ECO:0000313" key="6">
    <source>
        <dbReference type="Proteomes" id="UP000184609"/>
    </source>
</evidence>
<dbReference type="EMBL" id="FRXN01000001">
    <property type="protein sequence ID" value="SHO60427.1"/>
    <property type="molecule type" value="Genomic_DNA"/>
</dbReference>
<dbReference type="OrthoDB" id="154460at2"/>
<dbReference type="Pfam" id="PF00150">
    <property type="entry name" value="Cellulase"/>
    <property type="match status" value="1"/>
</dbReference>
<dbReference type="InterPro" id="IPR001547">
    <property type="entry name" value="Glyco_hydro_5"/>
</dbReference>
<dbReference type="InterPro" id="IPR018087">
    <property type="entry name" value="Glyco_hydro_5_CS"/>
</dbReference>
<proteinExistence type="inferred from homology"/>
<evidence type="ECO:0000256" key="1">
    <source>
        <dbReference type="ARBA" id="ARBA00022801"/>
    </source>
</evidence>